<evidence type="ECO:0000313" key="2">
    <source>
        <dbReference type="EMBL" id="GES84108.1"/>
    </source>
</evidence>
<dbReference type="OrthoDB" id="2362532at2759"/>
<reference evidence="2" key="1">
    <citation type="submission" date="2019-10" db="EMBL/GenBank/DDBJ databases">
        <title>Conservation and host-specific expression of non-tandemly repeated heterogenous ribosome RNA gene in arbuscular mycorrhizal fungi.</title>
        <authorList>
            <person name="Maeda T."/>
            <person name="Kobayashi Y."/>
            <person name="Nakagawa T."/>
            <person name="Ezawa T."/>
            <person name="Yamaguchi K."/>
            <person name="Bino T."/>
            <person name="Nishimoto Y."/>
            <person name="Shigenobu S."/>
            <person name="Kawaguchi M."/>
        </authorList>
    </citation>
    <scope>NUCLEOTIDE SEQUENCE</scope>
    <source>
        <strain evidence="2">HR1</strain>
    </source>
</reference>
<evidence type="ECO:0000313" key="3">
    <source>
        <dbReference type="Proteomes" id="UP000615446"/>
    </source>
</evidence>
<evidence type="ECO:0000256" key="1">
    <source>
        <dbReference type="SAM" id="MobiDB-lite"/>
    </source>
</evidence>
<comment type="caution">
    <text evidence="2">The sequence shown here is derived from an EMBL/GenBank/DDBJ whole genome shotgun (WGS) entry which is preliminary data.</text>
</comment>
<name>A0A8H3QLH1_9GLOM</name>
<accession>A0A8H3QLH1</accession>
<dbReference type="Proteomes" id="UP000615446">
    <property type="component" value="Unassembled WGS sequence"/>
</dbReference>
<gene>
    <name evidence="2" type="ORF">RCL2_001124200</name>
</gene>
<sequence length="343" mass="39367">MARKKRGSSVITYKNILLIIDLSKDSNAISSTSAITTGEALERHLLDNDDTLPNLEDYTPNDDEYSNDDDHDDDDDDNMIHLNNKQKIKDTEKEKDIQKRIRHISTLSDIQNVQNQLITIVQDVHKKVNEMYTDWKATGFGGHSESDTKWLEDTINQAISTISEKVKYPSEECLMNVCYDALSDANNEEFQSKIKRGGWKRFYNRHIRSLAQRLSRQARSNIVQRIKDAIHSEFSELIKPKTQNQQVTSDEEKKFKNSDITRECYTKLNKPVDANDDPHYTYLNLIIDHVFTNPKTEKNSIAFGMAVALNYLDPSKGVNMVPSEVVTGQNRCYRVHIGYISGT</sequence>
<dbReference type="AlphaFoldDB" id="A0A8H3QLH1"/>
<dbReference type="EMBL" id="BLAL01000077">
    <property type="protein sequence ID" value="GES84108.1"/>
    <property type="molecule type" value="Genomic_DNA"/>
</dbReference>
<feature type="compositionally biased region" description="Acidic residues" evidence="1">
    <location>
        <begin position="59"/>
        <end position="77"/>
    </location>
</feature>
<protein>
    <submittedName>
        <fullName evidence="2">Uncharacterized protein</fullName>
    </submittedName>
</protein>
<feature type="region of interest" description="Disordered" evidence="1">
    <location>
        <begin position="46"/>
        <end position="77"/>
    </location>
</feature>
<proteinExistence type="predicted"/>
<organism evidence="2 3">
    <name type="scientific">Rhizophagus clarus</name>
    <dbReference type="NCBI Taxonomy" id="94130"/>
    <lineage>
        <taxon>Eukaryota</taxon>
        <taxon>Fungi</taxon>
        <taxon>Fungi incertae sedis</taxon>
        <taxon>Mucoromycota</taxon>
        <taxon>Glomeromycotina</taxon>
        <taxon>Glomeromycetes</taxon>
        <taxon>Glomerales</taxon>
        <taxon>Glomeraceae</taxon>
        <taxon>Rhizophagus</taxon>
    </lineage>
</organism>